<feature type="transmembrane region" description="Helical" evidence="9">
    <location>
        <begin position="448"/>
        <end position="466"/>
    </location>
</feature>
<dbReference type="CDD" id="cd18579">
    <property type="entry name" value="ABC_6TM_ABCC_D1"/>
    <property type="match status" value="1"/>
</dbReference>
<feature type="domain" description="ABC transporter" evidence="10">
    <location>
        <begin position="1198"/>
        <end position="1464"/>
    </location>
</feature>
<protein>
    <submittedName>
        <fullName evidence="12">p-loop containing nucleoside triphosphate hydrolase protein</fullName>
    </submittedName>
</protein>
<evidence type="ECO:0000313" key="12">
    <source>
        <dbReference type="EMBL" id="OIW32028.1"/>
    </source>
</evidence>
<feature type="transmembrane region" description="Helical" evidence="9">
    <location>
        <begin position="878"/>
        <end position="899"/>
    </location>
</feature>
<dbReference type="InterPro" id="IPR017871">
    <property type="entry name" value="ABC_transporter-like_CS"/>
</dbReference>
<dbReference type="Gene3D" id="3.40.50.300">
    <property type="entry name" value="P-loop containing nucleotide triphosphate hydrolases"/>
    <property type="match status" value="2"/>
</dbReference>
<dbReference type="InParanoid" id="A0A1J7JRN1"/>
<dbReference type="EMBL" id="KV875095">
    <property type="protein sequence ID" value="OIW32028.1"/>
    <property type="molecule type" value="Genomic_DNA"/>
</dbReference>
<accession>A0A1J7JRN1</accession>
<dbReference type="InterPro" id="IPR056227">
    <property type="entry name" value="TMD0_ABC"/>
</dbReference>
<evidence type="ECO:0000256" key="7">
    <source>
        <dbReference type="ARBA" id="ARBA00023136"/>
    </source>
</evidence>
<dbReference type="InterPro" id="IPR003439">
    <property type="entry name" value="ABC_transporter-like_ATP-bd"/>
</dbReference>
<dbReference type="PROSITE" id="PS00211">
    <property type="entry name" value="ABC_TRANSPORTER_1"/>
    <property type="match status" value="2"/>
</dbReference>
<dbReference type="CDD" id="cd18580">
    <property type="entry name" value="ABC_6TM_ABCC_D2"/>
    <property type="match status" value="1"/>
</dbReference>
<evidence type="ECO:0000256" key="4">
    <source>
        <dbReference type="ARBA" id="ARBA00022741"/>
    </source>
</evidence>
<feature type="transmembrane region" description="Helical" evidence="9">
    <location>
        <begin position="487"/>
        <end position="508"/>
    </location>
</feature>
<dbReference type="CDD" id="cd03250">
    <property type="entry name" value="ABCC_MRP_domain1"/>
    <property type="match status" value="1"/>
</dbReference>
<keyword evidence="2" id="KW-0813">Transport</keyword>
<reference evidence="12 13" key="1">
    <citation type="submission" date="2016-10" db="EMBL/GenBank/DDBJ databases">
        <title>Draft genome sequence of Coniochaeta ligniaria NRRL30616, a lignocellulolytic fungus for bioabatement of inhibitors in plant biomass hydrolysates.</title>
        <authorList>
            <consortium name="DOE Joint Genome Institute"/>
            <person name="Jimenez D.J."/>
            <person name="Hector R.E."/>
            <person name="Riley R."/>
            <person name="Sun H."/>
            <person name="Grigoriev I.V."/>
            <person name="Van Elsas J.D."/>
            <person name="Nichols N.N."/>
        </authorList>
    </citation>
    <scope>NUCLEOTIDE SEQUENCE [LARGE SCALE GENOMIC DNA]</scope>
    <source>
        <strain evidence="12 13">NRRL 30616</strain>
    </source>
</reference>
<dbReference type="InterPro" id="IPR050173">
    <property type="entry name" value="ABC_transporter_C-like"/>
</dbReference>
<feature type="domain" description="ABC transmembrane type-1" evidence="11">
    <location>
        <begin position="882"/>
        <end position="1150"/>
    </location>
</feature>
<evidence type="ECO:0000256" key="6">
    <source>
        <dbReference type="ARBA" id="ARBA00022989"/>
    </source>
</evidence>
<organism evidence="12 13">
    <name type="scientific">Coniochaeta ligniaria NRRL 30616</name>
    <dbReference type="NCBI Taxonomy" id="1408157"/>
    <lineage>
        <taxon>Eukaryota</taxon>
        <taxon>Fungi</taxon>
        <taxon>Dikarya</taxon>
        <taxon>Ascomycota</taxon>
        <taxon>Pezizomycotina</taxon>
        <taxon>Sordariomycetes</taxon>
        <taxon>Sordariomycetidae</taxon>
        <taxon>Coniochaetales</taxon>
        <taxon>Coniochaetaceae</taxon>
        <taxon>Coniochaeta</taxon>
    </lineage>
</organism>
<name>A0A1J7JRN1_9PEZI</name>
<evidence type="ECO:0000256" key="8">
    <source>
        <dbReference type="ARBA" id="ARBA00059074"/>
    </source>
</evidence>
<feature type="domain" description="ABC transmembrane type-1" evidence="11">
    <location>
        <begin position="280"/>
        <end position="548"/>
    </location>
</feature>
<evidence type="ECO:0000259" key="11">
    <source>
        <dbReference type="PROSITE" id="PS50929"/>
    </source>
</evidence>
<feature type="transmembrane region" description="Helical" evidence="9">
    <location>
        <begin position="39"/>
        <end position="59"/>
    </location>
</feature>
<dbReference type="GO" id="GO:0016020">
    <property type="term" value="C:membrane"/>
    <property type="evidence" value="ECO:0007669"/>
    <property type="project" value="UniProtKB-SubCell"/>
</dbReference>
<dbReference type="SUPFAM" id="SSF90123">
    <property type="entry name" value="ABC transporter transmembrane region"/>
    <property type="match status" value="2"/>
</dbReference>
<dbReference type="SMART" id="SM00382">
    <property type="entry name" value="AAA"/>
    <property type="match status" value="2"/>
</dbReference>
<dbReference type="GO" id="GO:0005524">
    <property type="term" value="F:ATP binding"/>
    <property type="evidence" value="ECO:0007669"/>
    <property type="project" value="UniProtKB-KW"/>
</dbReference>
<feature type="transmembrane region" description="Helical" evidence="9">
    <location>
        <begin position="1021"/>
        <end position="1041"/>
    </location>
</feature>
<dbReference type="SUPFAM" id="SSF52540">
    <property type="entry name" value="P-loop containing nucleoside triphosphate hydrolases"/>
    <property type="match status" value="2"/>
</dbReference>
<feature type="transmembrane region" description="Helical" evidence="9">
    <location>
        <begin position="104"/>
        <end position="124"/>
    </location>
</feature>
<feature type="transmembrane region" description="Helical" evidence="9">
    <location>
        <begin position="407"/>
        <end position="428"/>
    </location>
</feature>
<keyword evidence="3 9" id="KW-0812">Transmembrane</keyword>
<keyword evidence="13" id="KW-1185">Reference proteome</keyword>
<dbReference type="GO" id="GO:0016887">
    <property type="term" value="F:ATP hydrolysis activity"/>
    <property type="evidence" value="ECO:0007669"/>
    <property type="project" value="InterPro"/>
</dbReference>
<dbReference type="InterPro" id="IPR011527">
    <property type="entry name" value="ABC1_TM_dom"/>
</dbReference>
<dbReference type="OrthoDB" id="6500128at2759"/>
<comment type="function">
    <text evidence="8">ABC-type transporter; part of the gene cluster that mediates the biosynthesis of the phomopsins, a group of hexapeptide mycotoxins which infects lupins and causes lupinosis disease in livestock.</text>
</comment>
<sequence length="1474" mass="160084">MLPDNSSTIACQNDGAVLGPTVIGCRDDFDFTVAFEESFFAIAPSACFIVLALARIWHLRRKPGVVNAPRFQILKLAAIALYTGLELSLFVLTCKDVNASGARGVASAALYLLDAVLFLALSVLEHSRSPRSSILLNGYLLLSLLLDATRTRTLWLSRPHSAITALFTAAVSSKISVLLLEAQGKTRWTSAKDYSPESLSGLFALGSFTWLNRLIATGYKKVMAPQHLFPLDSKLSAEHHSEKFHRSWVAAGNKAGHRRLLWVLASTLSWRILLPVLPRIILGAFAFSQPFLINSLLGYLESAPTRSRNEGYGFIGAAGIIYAGIAVSTGFYRYFHQRLLTSLRACLTGAIYKATTELGISAKDASSVLTLMDSDVSMIQNGFDELHECWVNPIEVGIASWLLQRQLGAAFAAPLVVVLLCAVSSFAIGNFAGARRNEWMTTIQKRVGVTSDVVSAMVPIKLSGLVPRATAAIRRRREEELNGAKRFRLLVTYATIAGYAPLLISPAATFAVTGRALTVQNVFTSLAYIQLLCNPLTHLFQVIPQLMAALTCLERIERFLVFGTTDDSEAATLAREGRTEYTANEDKQAVGLARSPPDAAAVLVEDGEFGWDQTNPVLHGVNVKIPAAKLTIVVGPVASGKSTLLKGLLKELPLTRGQVSMASNRVAYCDQEPFLSHGSIRDNIVGCGNFDVSWYEEVLEVTALKQDIASFPAGDKTDVGTNGVSLSGGQRQRLALARAVYSRPTIALLDDVLSGLDGRTEEHVFRRVIGPGGVLSKIGATVILCTQAIHYLPAADHVVVLGDQTVLEQGSFSDLESSIGLIHQVARNEGAESTGTVSQADPSSNTLPTIPKASVEALEDKARQQGDISVYKTYFSRFGTSSIVAFFASGLIFAFLYNFGTVWLELWSASIQRGENRRLFFLGIYIMIQVLCLLLMGAYVSFFSMYMAVRASFKIHDELLCTVMAAPLSFLTSVDAGVITNYFSQDISTVDNTLSGALSNTVLTGLTALGQASVIATASPYVLIGYPALIGVLFVVSKVYLRTSRQLRFLEAEAKAPLYTHFMETLRGRLTLRAFGWVAPYIRRQSQLLNDSQRPLYLLAMLQQWLTFVLNMTIAGLAVVIITIATQLHTGAGFTGVGLVSLMSFGEMMANVVRLYTMLEISTGSLSRLKRLGEKVPAENVADETNEPGADWPASGEVHLDDVSASYETFNATSLGVLSDTGEKPANVALRNITLSFRGGEKVAVCGRTGSGKSSIILLLNRLLETTSGSITIDNIPLTSIPREIIRDRIITLPQTPFFFPTGTTVRANIEHLPNSRDPVPTPSAPESCQAALEAVGLWATISSRGGLDADFTASALSQGQKQLFSLARAVYRARTRLNHDDAGGGVLLLDEFNSTVDADTDRLMQGIIRRKFERYTVICVAHRLESVMEYDRVVVMDGGRVVENGAPRELVRRGGRFRELWDAKARSSQAGRE</sequence>
<feature type="transmembrane region" description="Helical" evidence="9">
    <location>
        <begin position="919"/>
        <end position="947"/>
    </location>
</feature>
<dbReference type="PANTHER" id="PTHR24223:SF345">
    <property type="entry name" value="ABC MULTIDRUG TRANSPORTER (EUROFUNG)"/>
    <property type="match status" value="1"/>
</dbReference>
<dbReference type="GO" id="GO:0140359">
    <property type="term" value="F:ABC-type transporter activity"/>
    <property type="evidence" value="ECO:0007669"/>
    <property type="project" value="InterPro"/>
</dbReference>
<dbReference type="Pfam" id="PF00005">
    <property type="entry name" value="ABC_tran"/>
    <property type="match status" value="2"/>
</dbReference>
<dbReference type="InterPro" id="IPR003593">
    <property type="entry name" value="AAA+_ATPase"/>
</dbReference>
<feature type="transmembrane region" description="Helical" evidence="9">
    <location>
        <begin position="312"/>
        <end position="335"/>
    </location>
</feature>
<feature type="transmembrane region" description="Helical" evidence="9">
    <location>
        <begin position="71"/>
        <end position="92"/>
    </location>
</feature>
<evidence type="ECO:0000256" key="1">
    <source>
        <dbReference type="ARBA" id="ARBA00004141"/>
    </source>
</evidence>
<evidence type="ECO:0000313" key="13">
    <source>
        <dbReference type="Proteomes" id="UP000182658"/>
    </source>
</evidence>
<keyword evidence="12" id="KW-0378">Hydrolase</keyword>
<dbReference type="Gene3D" id="1.20.1560.10">
    <property type="entry name" value="ABC transporter type 1, transmembrane domain"/>
    <property type="match status" value="2"/>
</dbReference>
<dbReference type="FunFam" id="1.20.1560.10:FF:000066">
    <property type="entry name" value="ABC multidrug transporter (Eurofung)"/>
    <property type="match status" value="1"/>
</dbReference>
<dbReference type="Pfam" id="PF24357">
    <property type="entry name" value="TMD0_ABC"/>
    <property type="match status" value="1"/>
</dbReference>
<dbReference type="PANTHER" id="PTHR24223">
    <property type="entry name" value="ATP-BINDING CASSETTE SUB-FAMILY C"/>
    <property type="match status" value="1"/>
</dbReference>
<dbReference type="InterPro" id="IPR044746">
    <property type="entry name" value="ABCC_6TM_D1"/>
</dbReference>
<comment type="subcellular location">
    <subcellularLocation>
        <location evidence="1">Membrane</location>
        <topology evidence="1">Multi-pass membrane protein</topology>
    </subcellularLocation>
</comment>
<gene>
    <name evidence="12" type="ORF">CONLIGDRAFT_573000</name>
</gene>
<evidence type="ECO:0000256" key="3">
    <source>
        <dbReference type="ARBA" id="ARBA00022692"/>
    </source>
</evidence>
<dbReference type="InterPro" id="IPR027417">
    <property type="entry name" value="P-loop_NTPase"/>
</dbReference>
<dbReference type="Pfam" id="PF00664">
    <property type="entry name" value="ABC_membrane"/>
    <property type="match status" value="2"/>
</dbReference>
<evidence type="ECO:0000256" key="9">
    <source>
        <dbReference type="SAM" id="Phobius"/>
    </source>
</evidence>
<dbReference type="InterPro" id="IPR036640">
    <property type="entry name" value="ABC1_TM_sf"/>
</dbReference>
<keyword evidence="6 9" id="KW-1133">Transmembrane helix</keyword>
<dbReference type="FunFam" id="1.20.1560.10:FF:000055">
    <property type="entry name" value="ABC multidrug transporter (Eurofung)"/>
    <property type="match status" value="1"/>
</dbReference>
<keyword evidence="4" id="KW-0547">Nucleotide-binding</keyword>
<dbReference type="Proteomes" id="UP000182658">
    <property type="component" value="Unassembled WGS sequence"/>
</dbReference>
<dbReference type="PROSITE" id="PS50929">
    <property type="entry name" value="ABC_TM1F"/>
    <property type="match status" value="2"/>
</dbReference>
<evidence type="ECO:0000259" key="10">
    <source>
        <dbReference type="PROSITE" id="PS50893"/>
    </source>
</evidence>
<evidence type="ECO:0000256" key="2">
    <source>
        <dbReference type="ARBA" id="ARBA00022448"/>
    </source>
</evidence>
<keyword evidence="7 9" id="KW-0472">Membrane</keyword>
<evidence type="ECO:0000256" key="5">
    <source>
        <dbReference type="ARBA" id="ARBA00022840"/>
    </source>
</evidence>
<dbReference type="InterPro" id="IPR044726">
    <property type="entry name" value="ABCC_6TM_D2"/>
</dbReference>
<keyword evidence="5" id="KW-0067">ATP-binding</keyword>
<dbReference type="PROSITE" id="PS50893">
    <property type="entry name" value="ABC_TRANSPORTER_2"/>
    <property type="match status" value="2"/>
</dbReference>
<proteinExistence type="predicted"/>
<feature type="transmembrane region" description="Helical" evidence="9">
    <location>
        <begin position="1105"/>
        <end position="1125"/>
    </location>
</feature>
<feature type="domain" description="ABC transporter" evidence="10">
    <location>
        <begin position="602"/>
        <end position="828"/>
    </location>
</feature>
<dbReference type="STRING" id="1408157.A0A1J7JRN1"/>